<accession>A0ABQ6G407</accession>
<evidence type="ECO:0000313" key="2">
    <source>
        <dbReference type="EMBL" id="GLV60760.1"/>
    </source>
</evidence>
<evidence type="ECO:0000256" key="1">
    <source>
        <dbReference type="SAM" id="MobiDB-lite"/>
    </source>
</evidence>
<sequence>MQNSSSQRRARACDFCGEGVAPLYPVVTTEVASGEEQKRLVCHTCRSLGHGRPIVVVGKAGARQQEPQTPDDVDGTEDGQRPKALTTTAKAHGKQSKAR</sequence>
<dbReference type="RefSeq" id="WP_338257910.1">
    <property type="nucleotide sequence ID" value="NZ_BSRI01000002.1"/>
</dbReference>
<keyword evidence="3" id="KW-1185">Reference proteome</keyword>
<feature type="region of interest" description="Disordered" evidence="1">
    <location>
        <begin position="59"/>
        <end position="99"/>
    </location>
</feature>
<gene>
    <name evidence="2" type="ORF">KDH_75790</name>
</gene>
<protein>
    <submittedName>
        <fullName evidence="2">Uncharacterized protein</fullName>
    </submittedName>
</protein>
<dbReference type="Proteomes" id="UP001344906">
    <property type="component" value="Unassembled WGS sequence"/>
</dbReference>
<name>A0ABQ6G407_9CHLR</name>
<evidence type="ECO:0000313" key="3">
    <source>
        <dbReference type="Proteomes" id="UP001344906"/>
    </source>
</evidence>
<organism evidence="2 3">
    <name type="scientific">Dictyobacter halimunensis</name>
    <dbReference type="NCBI Taxonomy" id="3026934"/>
    <lineage>
        <taxon>Bacteria</taxon>
        <taxon>Bacillati</taxon>
        <taxon>Chloroflexota</taxon>
        <taxon>Ktedonobacteria</taxon>
        <taxon>Ktedonobacterales</taxon>
        <taxon>Dictyobacteraceae</taxon>
        <taxon>Dictyobacter</taxon>
    </lineage>
</organism>
<dbReference type="EMBL" id="BSRI01000002">
    <property type="protein sequence ID" value="GLV60760.1"/>
    <property type="molecule type" value="Genomic_DNA"/>
</dbReference>
<proteinExistence type="predicted"/>
<reference evidence="2 3" key="1">
    <citation type="submission" date="2023-02" db="EMBL/GenBank/DDBJ databases">
        <title>Dictyobacter halimunensis sp. nov., a new member of the class Ktedonobacteria from forest soil in a geothermal area.</title>
        <authorList>
            <person name="Rachmania M.K."/>
            <person name="Ningsih F."/>
            <person name="Sakai Y."/>
            <person name="Yabe S."/>
            <person name="Yokota A."/>
            <person name="Sjamsuridzal W."/>
        </authorList>
    </citation>
    <scope>NUCLEOTIDE SEQUENCE [LARGE SCALE GENOMIC DNA]</scope>
    <source>
        <strain evidence="2 3">S3.2.2.5</strain>
    </source>
</reference>
<comment type="caution">
    <text evidence="2">The sequence shown here is derived from an EMBL/GenBank/DDBJ whole genome shotgun (WGS) entry which is preliminary data.</text>
</comment>